<name>A0A521CC54_9BACT</name>
<gene>
    <name evidence="1" type="ORF">SAMN06265219_10535</name>
</gene>
<protein>
    <submittedName>
        <fullName evidence="1">CRISPR-associated protein Cas5, subtype PGING</fullName>
    </submittedName>
</protein>
<organism evidence="1 2">
    <name type="scientific">Gracilimonas mengyeensis</name>
    <dbReference type="NCBI Taxonomy" id="1302730"/>
    <lineage>
        <taxon>Bacteria</taxon>
        <taxon>Pseudomonadati</taxon>
        <taxon>Balneolota</taxon>
        <taxon>Balneolia</taxon>
        <taxon>Balneolales</taxon>
        <taxon>Balneolaceae</taxon>
        <taxon>Gracilimonas</taxon>
    </lineage>
</organism>
<keyword evidence="2" id="KW-1185">Reference proteome</keyword>
<evidence type="ECO:0000313" key="2">
    <source>
        <dbReference type="Proteomes" id="UP000317557"/>
    </source>
</evidence>
<dbReference type="InterPro" id="IPR020031">
    <property type="entry name" value="CRISPR-assoc_Cas5p"/>
</dbReference>
<dbReference type="RefSeq" id="WP_142453867.1">
    <property type="nucleotide sequence ID" value="NZ_FXTP01000005.1"/>
</dbReference>
<sequence length="262" mass="29753">MKNIDLNFFLEPPELTEKGKIVIEALSPLSMTTTQPGTYYRSQSAPTVNMLYGMLENALGWHFGPKDRTTILKEIRKAAKKKLDRSDPLKKSQWITGKEDDESGVGFKSILQHHLKFVGPHIEPETIHFDDLWARHVRGSGATFPGGSRNYDVSLERIVNMEKLNLISFGDSAKHNIRDPKELVGVSDDDKVHFNAIRPHFPQYYTSPTPREYVIPKGEYVFSVKTTKLLKDKIELALNNPNSPIYLGTNDGWVEASWEDLV</sequence>
<dbReference type="Proteomes" id="UP000317557">
    <property type="component" value="Unassembled WGS sequence"/>
</dbReference>
<dbReference type="NCBIfam" id="TIGR03488">
    <property type="entry name" value="cas_Cas5p"/>
    <property type="match status" value="1"/>
</dbReference>
<dbReference type="EMBL" id="FXTP01000005">
    <property type="protein sequence ID" value="SMO57006.1"/>
    <property type="molecule type" value="Genomic_DNA"/>
</dbReference>
<reference evidence="1 2" key="1">
    <citation type="submission" date="2017-05" db="EMBL/GenBank/DDBJ databases">
        <authorList>
            <person name="Varghese N."/>
            <person name="Submissions S."/>
        </authorList>
    </citation>
    <scope>NUCLEOTIDE SEQUENCE [LARGE SCALE GENOMIC DNA]</scope>
    <source>
        <strain evidence="1 2">DSM 21985</strain>
    </source>
</reference>
<dbReference type="OrthoDB" id="977770at2"/>
<dbReference type="AlphaFoldDB" id="A0A521CC54"/>
<proteinExistence type="predicted"/>
<accession>A0A521CC54</accession>
<evidence type="ECO:0000313" key="1">
    <source>
        <dbReference type="EMBL" id="SMO57006.1"/>
    </source>
</evidence>